<reference evidence="1" key="2">
    <citation type="journal article" date="2015" name="Fish Shellfish Immunol.">
        <title>Early steps in the European eel (Anguilla anguilla)-Vibrio vulnificus interaction in the gills: Role of the RtxA13 toxin.</title>
        <authorList>
            <person name="Callol A."/>
            <person name="Pajuelo D."/>
            <person name="Ebbesson L."/>
            <person name="Teles M."/>
            <person name="MacKenzie S."/>
            <person name="Amaro C."/>
        </authorList>
    </citation>
    <scope>NUCLEOTIDE SEQUENCE</scope>
</reference>
<dbReference type="EMBL" id="GBXM01067091">
    <property type="protein sequence ID" value="JAH41486.1"/>
    <property type="molecule type" value="Transcribed_RNA"/>
</dbReference>
<evidence type="ECO:0000313" key="1">
    <source>
        <dbReference type="EMBL" id="JAH41486.1"/>
    </source>
</evidence>
<sequence length="31" mass="3498">MCIPINRKSFKISIGRYGLVKDKSEKGNAML</sequence>
<proteinExistence type="predicted"/>
<reference evidence="1" key="1">
    <citation type="submission" date="2014-11" db="EMBL/GenBank/DDBJ databases">
        <authorList>
            <person name="Amaro Gonzalez C."/>
        </authorList>
    </citation>
    <scope>NUCLEOTIDE SEQUENCE</scope>
</reference>
<dbReference type="AlphaFoldDB" id="A0A0E9SJK4"/>
<name>A0A0E9SJK4_ANGAN</name>
<protein>
    <submittedName>
        <fullName evidence="1">Uncharacterized protein</fullName>
    </submittedName>
</protein>
<organism evidence="1">
    <name type="scientific">Anguilla anguilla</name>
    <name type="common">European freshwater eel</name>
    <name type="synonym">Muraena anguilla</name>
    <dbReference type="NCBI Taxonomy" id="7936"/>
    <lineage>
        <taxon>Eukaryota</taxon>
        <taxon>Metazoa</taxon>
        <taxon>Chordata</taxon>
        <taxon>Craniata</taxon>
        <taxon>Vertebrata</taxon>
        <taxon>Euteleostomi</taxon>
        <taxon>Actinopterygii</taxon>
        <taxon>Neopterygii</taxon>
        <taxon>Teleostei</taxon>
        <taxon>Anguilliformes</taxon>
        <taxon>Anguillidae</taxon>
        <taxon>Anguilla</taxon>
    </lineage>
</organism>
<accession>A0A0E9SJK4</accession>